<dbReference type="AlphaFoldDB" id="A0A4R3K4T3"/>
<evidence type="ECO:0000256" key="2">
    <source>
        <dbReference type="PIRSR" id="PIRSR601310-3"/>
    </source>
</evidence>
<dbReference type="InterPro" id="IPR001310">
    <property type="entry name" value="Histidine_triad_HIT"/>
</dbReference>
<evidence type="ECO:0000256" key="1">
    <source>
        <dbReference type="PIRSR" id="PIRSR601310-1"/>
    </source>
</evidence>
<evidence type="ECO:0000313" key="6">
    <source>
        <dbReference type="Proteomes" id="UP000295188"/>
    </source>
</evidence>
<dbReference type="PROSITE" id="PS00892">
    <property type="entry name" value="HIT_1"/>
    <property type="match status" value="1"/>
</dbReference>
<dbReference type="InterPro" id="IPR011146">
    <property type="entry name" value="HIT-like"/>
</dbReference>
<dbReference type="SUPFAM" id="SSF54197">
    <property type="entry name" value="HIT-like"/>
    <property type="match status" value="1"/>
</dbReference>
<name>A0A4R3K4T3_9FIRM</name>
<keyword evidence="6" id="KW-1185">Reference proteome</keyword>
<dbReference type="InterPro" id="IPR036265">
    <property type="entry name" value="HIT-like_sf"/>
</dbReference>
<evidence type="ECO:0000259" key="4">
    <source>
        <dbReference type="PROSITE" id="PS51084"/>
    </source>
</evidence>
<reference evidence="5 6" key="1">
    <citation type="submission" date="2019-03" db="EMBL/GenBank/DDBJ databases">
        <title>Genomic Encyclopedia of Type Strains, Phase IV (KMG-IV): sequencing the most valuable type-strain genomes for metagenomic binning, comparative biology and taxonomic classification.</title>
        <authorList>
            <person name="Goeker M."/>
        </authorList>
    </citation>
    <scope>NUCLEOTIDE SEQUENCE [LARGE SCALE GENOMIC DNA]</scope>
    <source>
        <strain evidence="5 6">DSM 20467</strain>
    </source>
</reference>
<protein>
    <submittedName>
        <fullName evidence="5">Histidine triad (HIT) family protein</fullName>
    </submittedName>
</protein>
<feature type="active site" description="Tele-AMP-histidine intermediate" evidence="1">
    <location>
        <position position="101"/>
    </location>
</feature>
<comment type="caution">
    <text evidence="5">The sequence shown here is derived from an EMBL/GenBank/DDBJ whole genome shotgun (WGS) entry which is preliminary data.</text>
</comment>
<evidence type="ECO:0000256" key="3">
    <source>
        <dbReference type="PROSITE-ProRule" id="PRU00464"/>
    </source>
</evidence>
<dbReference type="EMBL" id="SMAA01000013">
    <property type="protein sequence ID" value="TCS77818.1"/>
    <property type="molecule type" value="Genomic_DNA"/>
</dbReference>
<dbReference type="Pfam" id="PF11969">
    <property type="entry name" value="DcpS_C"/>
    <property type="match status" value="1"/>
</dbReference>
<dbReference type="RefSeq" id="WP_132550573.1">
    <property type="nucleotide sequence ID" value="NZ_SMAA01000013.1"/>
</dbReference>
<dbReference type="GO" id="GO:0003824">
    <property type="term" value="F:catalytic activity"/>
    <property type="evidence" value="ECO:0007669"/>
    <property type="project" value="InterPro"/>
</dbReference>
<sequence>MSDCVFCKIVSKDIPSDIVYEDEMVVSFRDLEPQAPVHVLIVPKKHIKSLNDLAPEDKDLLSHVMVDVIPELAKKFKIADNGFRVVINTGVEGGQTVEHLHFHLIGGRSMQWPPG</sequence>
<accession>A0A4R3K4T3</accession>
<feature type="short sequence motif" description="Histidine triad motif" evidence="2 3">
    <location>
        <begin position="99"/>
        <end position="103"/>
    </location>
</feature>
<proteinExistence type="predicted"/>
<dbReference type="PANTHER" id="PTHR23089">
    <property type="entry name" value="HISTIDINE TRIAD HIT PROTEIN"/>
    <property type="match status" value="1"/>
</dbReference>
<organism evidence="5 6">
    <name type="scientific">Pectinatus cerevisiiphilus</name>
    <dbReference type="NCBI Taxonomy" id="86956"/>
    <lineage>
        <taxon>Bacteria</taxon>
        <taxon>Bacillati</taxon>
        <taxon>Bacillota</taxon>
        <taxon>Negativicutes</taxon>
        <taxon>Selenomonadales</taxon>
        <taxon>Selenomonadaceae</taxon>
        <taxon>Pectinatus</taxon>
    </lineage>
</organism>
<dbReference type="PRINTS" id="PR00332">
    <property type="entry name" value="HISTRIAD"/>
</dbReference>
<dbReference type="Gene3D" id="3.30.428.10">
    <property type="entry name" value="HIT-like"/>
    <property type="match status" value="1"/>
</dbReference>
<evidence type="ECO:0000313" key="5">
    <source>
        <dbReference type="EMBL" id="TCS77818.1"/>
    </source>
</evidence>
<dbReference type="PROSITE" id="PS51084">
    <property type="entry name" value="HIT_2"/>
    <property type="match status" value="1"/>
</dbReference>
<dbReference type="Proteomes" id="UP000295188">
    <property type="component" value="Unassembled WGS sequence"/>
</dbReference>
<dbReference type="CDD" id="cd01276">
    <property type="entry name" value="PKCI_related"/>
    <property type="match status" value="1"/>
</dbReference>
<dbReference type="InterPro" id="IPR019808">
    <property type="entry name" value="Histidine_triad_CS"/>
</dbReference>
<dbReference type="OrthoDB" id="9784774at2"/>
<gene>
    <name evidence="5" type="ORF">EDC37_11356</name>
</gene>
<feature type="domain" description="HIT" evidence="4">
    <location>
        <begin position="5"/>
        <end position="115"/>
    </location>
</feature>